<dbReference type="Pfam" id="PF03062">
    <property type="entry name" value="MBOAT"/>
    <property type="match status" value="1"/>
</dbReference>
<keyword evidence="33" id="KW-1185">Reference proteome</keyword>
<evidence type="ECO:0000256" key="5">
    <source>
        <dbReference type="ARBA" id="ARBA00001313"/>
    </source>
</evidence>
<dbReference type="PANTHER" id="PTHR10408">
    <property type="entry name" value="STEROL O-ACYLTRANSFERASE"/>
    <property type="match status" value="1"/>
</dbReference>
<feature type="active site" evidence="30">
    <location>
        <position position="382"/>
    </location>
</feature>
<feature type="transmembrane region" description="Helical" evidence="31">
    <location>
        <begin position="102"/>
        <end position="123"/>
    </location>
</feature>
<comment type="catalytic activity">
    <reaction evidence="6">
        <text>1,2-di-(9Z-octadecenoyl)-sn-glycerol + hexadecanoyl-CoA = 1,2-di-(9Z)-octadecenoyl-3-hexadecanoyl-sn-glycerol + CoA</text>
        <dbReference type="Rhea" id="RHEA:38163"/>
        <dbReference type="ChEBI" id="CHEBI:52333"/>
        <dbReference type="ChEBI" id="CHEBI:57287"/>
        <dbReference type="ChEBI" id="CHEBI:57379"/>
        <dbReference type="ChEBI" id="CHEBI:75583"/>
    </reaction>
    <physiologicalReaction direction="left-to-right" evidence="6">
        <dbReference type="Rhea" id="RHEA:38164"/>
    </physiologicalReaction>
</comment>
<evidence type="ECO:0000256" key="8">
    <source>
        <dbReference type="ARBA" id="ARBA00004477"/>
    </source>
</evidence>
<keyword evidence="14 31" id="KW-1133">Transmembrane helix</keyword>
<evidence type="ECO:0000256" key="11">
    <source>
        <dbReference type="ARBA" id="ARBA00022679"/>
    </source>
</evidence>
<evidence type="ECO:0000256" key="24">
    <source>
        <dbReference type="ARBA" id="ARBA00048634"/>
    </source>
</evidence>
<comment type="catalytic activity">
    <reaction evidence="25">
        <text>1,2-di-(9Z-octadecenoyl)-glycerol + (9Z)-octadecenoate + H(+) = 1,2,3-tri-(9Z-octadecenoyl)-glycerol + H2O</text>
        <dbReference type="Rhea" id="RHEA:38379"/>
        <dbReference type="ChEBI" id="CHEBI:15377"/>
        <dbReference type="ChEBI" id="CHEBI:15378"/>
        <dbReference type="ChEBI" id="CHEBI:30823"/>
        <dbReference type="ChEBI" id="CHEBI:52323"/>
        <dbReference type="ChEBI" id="CHEBI:53753"/>
    </reaction>
    <physiologicalReaction direction="left-to-right" evidence="25">
        <dbReference type="Rhea" id="RHEA:38380"/>
    </physiologicalReaction>
</comment>
<dbReference type="InterPro" id="IPR004299">
    <property type="entry name" value="MBOAT_fam"/>
</dbReference>
<dbReference type="PIRSF" id="PIRSF500231">
    <property type="entry name" value="Oat_dag"/>
    <property type="match status" value="1"/>
</dbReference>
<evidence type="ECO:0000256" key="16">
    <source>
        <dbReference type="ARBA" id="ARBA00023315"/>
    </source>
</evidence>
<evidence type="ECO:0000256" key="25">
    <source>
        <dbReference type="ARBA" id="ARBA00048728"/>
    </source>
</evidence>
<dbReference type="PANTHER" id="PTHR10408:SF7">
    <property type="entry name" value="DIACYLGLYCEROL O-ACYLTRANSFERASE 1"/>
    <property type="match status" value="1"/>
</dbReference>
<evidence type="ECO:0000313" key="32">
    <source>
        <dbReference type="EMBL" id="EDO47288.1"/>
    </source>
</evidence>
<protein>
    <recommendedName>
        <fullName evidence="29">O-acyltransferase</fullName>
    </recommendedName>
</protein>
<comment type="catalytic activity">
    <reaction evidence="28">
        <text>1,3-di-(9Z-octadecenoyl)-glycerol + (9Z)-octadecenoyl-CoA = 1,2,3-tri-(9Z-octadecenoyl)-glycerol + CoA</text>
        <dbReference type="Rhea" id="RHEA:38435"/>
        <dbReference type="ChEBI" id="CHEBI:53753"/>
        <dbReference type="ChEBI" id="CHEBI:57287"/>
        <dbReference type="ChEBI" id="CHEBI:57387"/>
        <dbReference type="ChEBI" id="CHEBI:75735"/>
    </reaction>
    <physiologicalReaction direction="left-to-right" evidence="28">
        <dbReference type="Rhea" id="RHEA:38436"/>
    </physiologicalReaction>
</comment>
<dbReference type="GO" id="GO:0005789">
    <property type="term" value="C:endoplasmic reticulum membrane"/>
    <property type="evidence" value="ECO:0000318"/>
    <property type="project" value="GO_Central"/>
</dbReference>
<feature type="transmembrane region" description="Helical" evidence="31">
    <location>
        <begin position="135"/>
        <end position="154"/>
    </location>
</feature>
<name>A7RML0_NEMVE</name>
<gene>
    <name evidence="32" type="ORF">NEMVEDRAFT_v1g239390</name>
</gene>
<dbReference type="OrthoDB" id="10039049at2759"/>
<evidence type="ECO:0000256" key="30">
    <source>
        <dbReference type="PIRSR" id="PIRSR000439-1"/>
    </source>
</evidence>
<evidence type="ECO:0000256" key="23">
    <source>
        <dbReference type="ARBA" id="ARBA00048614"/>
    </source>
</evidence>
<evidence type="ECO:0000256" key="14">
    <source>
        <dbReference type="ARBA" id="ARBA00022989"/>
    </source>
</evidence>
<comment type="catalytic activity">
    <reaction evidence="26">
        <text>hexadecan-1-ol + hexadecanoyl-CoA = hexadecyl hexadecanoate + CoA</text>
        <dbReference type="Rhea" id="RHEA:38167"/>
        <dbReference type="ChEBI" id="CHEBI:16125"/>
        <dbReference type="ChEBI" id="CHEBI:57287"/>
        <dbReference type="ChEBI" id="CHEBI:57379"/>
        <dbReference type="ChEBI" id="CHEBI:75584"/>
    </reaction>
    <physiologicalReaction direction="left-to-right" evidence="26">
        <dbReference type="Rhea" id="RHEA:38168"/>
    </physiologicalReaction>
</comment>
<evidence type="ECO:0000256" key="9">
    <source>
        <dbReference type="ARBA" id="ARBA00005175"/>
    </source>
</evidence>
<comment type="subunit">
    <text evidence="17">Homodimer or homotetramer; both forms have similar enzymatic activities.</text>
</comment>
<dbReference type="eggNOG" id="KOG0380">
    <property type="taxonomic scope" value="Eukaryota"/>
</dbReference>
<proteinExistence type="inferred from homology"/>
<evidence type="ECO:0000256" key="12">
    <source>
        <dbReference type="ARBA" id="ARBA00022692"/>
    </source>
</evidence>
<comment type="catalytic activity">
    <reaction evidence="21">
        <text>2,3-di-(9Z)-octadecenoyl-sn-glycerol + (9Z)-octadecenoyl-CoA = 1,2,3-tri-(9Z-octadecenoyl)-glycerol + CoA</text>
        <dbReference type="Rhea" id="RHEA:38439"/>
        <dbReference type="ChEBI" id="CHEBI:53753"/>
        <dbReference type="ChEBI" id="CHEBI:57287"/>
        <dbReference type="ChEBI" id="CHEBI:57387"/>
        <dbReference type="ChEBI" id="CHEBI:75824"/>
    </reaction>
    <physiologicalReaction direction="left-to-right" evidence="21">
        <dbReference type="Rhea" id="RHEA:38440"/>
    </physiologicalReaction>
</comment>
<feature type="transmembrane region" description="Helical" evidence="31">
    <location>
        <begin position="249"/>
        <end position="268"/>
    </location>
</feature>
<evidence type="ECO:0000256" key="27">
    <source>
        <dbReference type="ARBA" id="ARBA00049168"/>
    </source>
</evidence>
<evidence type="ECO:0000256" key="4">
    <source>
        <dbReference type="ARBA" id="ARBA00001118"/>
    </source>
</evidence>
<sequence>MSSPSNSILRERVRKPSVKEKCSEAKVKVFDYGKRVHQPEESLFTSTSGFDNYRGILNLCLVLLVLSNFRVALDNILKYGLLIDPVEVATIFLQDPYSWPSASLFVCSNIFIQFAFFVENLLAKRNISEEIGKGLHIFNLMMILVVPIIVILSYKPPPWAAGIVCGAYSMLWLKLISYISVNLWHRNKLIKTSEKENVSNGKNKEPMVEYPDNLTQQDLYYFLLCPTLCYELNFPRLPAIRKRFLIRRIVEFFFLLGLMIGVAQQWIVPTIKNSIKPLQRMEYARAAERVMKLAIPNHFLWLLFFYCYFHSFLNITGELLRFADRCFYKDWWNSNTVQYFWQNWNIPAHRWAVRHLYKPMIRRGYSNFQAQIAVFMLSAFFHEYLVSVPLRMIKLWSFSAMIGQLPMAFFIKRYIHNPNYGNVVVWCSIILGQPLAIMMYFHDYYLSTLETNAQ</sequence>
<feature type="transmembrane region" description="Helical" evidence="31">
    <location>
        <begin position="56"/>
        <end position="73"/>
    </location>
</feature>
<dbReference type="PhylomeDB" id="A7RML0"/>
<comment type="catalytic activity">
    <reaction evidence="19">
        <text>1-O-(9Z-octadecyl)-3-(9Z-octadecenoyl)-glycerol + (9Z)-octadecenoyl-CoA = 1-O-(9Z-octadecenyl)-2,3-di-(9Z-octadecenoyl)glycerol + CoA</text>
        <dbReference type="Rhea" id="RHEA:55344"/>
        <dbReference type="ChEBI" id="CHEBI:57287"/>
        <dbReference type="ChEBI" id="CHEBI:57387"/>
        <dbReference type="ChEBI" id="CHEBI:138735"/>
        <dbReference type="ChEBI" id="CHEBI:197429"/>
    </reaction>
    <physiologicalReaction direction="left-to-right" evidence="19">
        <dbReference type="Rhea" id="RHEA:55345"/>
    </physiologicalReaction>
</comment>
<comment type="catalytic activity">
    <reaction evidence="27">
        <text>1-(9Z-octadecenoyl)-glycerol + (9Z)-octadecenoyl-CoA = 1,2-di-(9Z-octadecenoyl)-glycerol + CoA</text>
        <dbReference type="Rhea" id="RHEA:37915"/>
        <dbReference type="ChEBI" id="CHEBI:52323"/>
        <dbReference type="ChEBI" id="CHEBI:57287"/>
        <dbReference type="ChEBI" id="CHEBI:57387"/>
        <dbReference type="ChEBI" id="CHEBI:75342"/>
    </reaction>
    <physiologicalReaction direction="left-to-right" evidence="27">
        <dbReference type="Rhea" id="RHEA:37916"/>
    </physiologicalReaction>
</comment>
<dbReference type="EMBL" id="DS469520">
    <property type="protein sequence ID" value="EDO47288.1"/>
    <property type="molecule type" value="Genomic_DNA"/>
</dbReference>
<evidence type="ECO:0000256" key="13">
    <source>
        <dbReference type="ARBA" id="ARBA00022824"/>
    </source>
</evidence>
<feature type="transmembrane region" description="Helical" evidence="31">
    <location>
        <begin position="160"/>
        <end position="181"/>
    </location>
</feature>
<comment type="catalytic activity">
    <reaction evidence="1">
        <text>hexadecane-1,2-diol + hexadecanoyl-CoA = 2-hydroxyhexadecyl hexadecanoate + CoA</text>
        <dbReference type="Rhea" id="RHEA:38171"/>
        <dbReference type="ChEBI" id="CHEBI:57287"/>
        <dbReference type="ChEBI" id="CHEBI:57379"/>
        <dbReference type="ChEBI" id="CHEBI:75586"/>
        <dbReference type="ChEBI" id="CHEBI:75587"/>
    </reaction>
    <physiologicalReaction direction="left-to-right" evidence="1">
        <dbReference type="Rhea" id="RHEA:38172"/>
    </physiologicalReaction>
</comment>
<dbReference type="InterPro" id="IPR027251">
    <property type="entry name" value="Diacylglycerol_acylTrfase1"/>
</dbReference>
<evidence type="ECO:0000256" key="1">
    <source>
        <dbReference type="ARBA" id="ARBA00000174"/>
    </source>
</evidence>
<comment type="catalytic activity">
    <reaction evidence="20">
        <text>1-O-(9Z-octadecenyl)-glycerol + (9Z)-octadecenoyl-CoA = 1-O-(9Z-octadecyl)-3-(9Z-octadecenoyl)-glycerol + CoA</text>
        <dbReference type="Rhea" id="RHEA:55340"/>
        <dbReference type="ChEBI" id="CHEBI:34116"/>
        <dbReference type="ChEBI" id="CHEBI:57287"/>
        <dbReference type="ChEBI" id="CHEBI:57387"/>
        <dbReference type="ChEBI" id="CHEBI:197429"/>
    </reaction>
    <physiologicalReaction direction="left-to-right" evidence="20">
        <dbReference type="Rhea" id="RHEA:55341"/>
    </physiologicalReaction>
</comment>
<keyword evidence="15 29" id="KW-0472">Membrane</keyword>
<feature type="transmembrane region" description="Helical" evidence="31">
    <location>
        <begin position="423"/>
        <end position="441"/>
    </location>
</feature>
<evidence type="ECO:0000256" key="6">
    <source>
        <dbReference type="ARBA" id="ARBA00001349"/>
    </source>
</evidence>
<feature type="transmembrane region" description="Helical" evidence="31">
    <location>
        <begin position="299"/>
        <end position="320"/>
    </location>
</feature>
<comment type="similarity">
    <text evidence="10 29">Belongs to the membrane-bound acyltransferase family. Sterol o-acyltransferase subfamily.</text>
</comment>
<evidence type="ECO:0000256" key="28">
    <source>
        <dbReference type="ARBA" id="ARBA00049549"/>
    </source>
</evidence>
<keyword evidence="12 31" id="KW-0812">Transmembrane</keyword>
<organism evidence="32 33">
    <name type="scientific">Nematostella vectensis</name>
    <name type="common">Starlet sea anemone</name>
    <dbReference type="NCBI Taxonomy" id="45351"/>
    <lineage>
        <taxon>Eukaryota</taxon>
        <taxon>Metazoa</taxon>
        <taxon>Cnidaria</taxon>
        <taxon>Anthozoa</taxon>
        <taxon>Hexacorallia</taxon>
        <taxon>Actiniaria</taxon>
        <taxon>Edwardsiidae</taxon>
        <taxon>Nematostella</taxon>
    </lineage>
</organism>
<keyword evidence="16 29" id="KW-0012">Acyltransferase</keyword>
<evidence type="ECO:0000256" key="2">
    <source>
        <dbReference type="ARBA" id="ARBA00000633"/>
    </source>
</evidence>
<evidence type="ECO:0000256" key="22">
    <source>
        <dbReference type="ARBA" id="ARBA00048135"/>
    </source>
</evidence>
<dbReference type="STRING" id="45351.A7RML0"/>
<comment type="catalytic activity">
    <reaction evidence="18">
        <text>1,2-di-(9Z-octadecenoyl)-sn-glycerol + (9Z)-octadecenoyl-CoA = 1,2,3-tri-(9Z-octadecenoyl)-glycerol + CoA</text>
        <dbReference type="Rhea" id="RHEA:38219"/>
        <dbReference type="ChEBI" id="CHEBI:52333"/>
        <dbReference type="ChEBI" id="CHEBI:53753"/>
        <dbReference type="ChEBI" id="CHEBI:57287"/>
        <dbReference type="ChEBI" id="CHEBI:57387"/>
    </reaction>
    <physiologicalReaction direction="left-to-right" evidence="18">
        <dbReference type="Rhea" id="RHEA:38220"/>
    </physiologicalReaction>
</comment>
<accession>A7RML0</accession>
<dbReference type="Proteomes" id="UP000001593">
    <property type="component" value="Unassembled WGS sequence"/>
</dbReference>
<comment type="catalytic activity">
    <reaction evidence="22">
        <text>2-(9Z-octadecenoyl)-glycerol + (9Z)-octadecenoyl-CoA = 1,2-di-(9Z-octadecenoyl)-sn-glycerol + CoA</text>
        <dbReference type="Rhea" id="RHEA:37911"/>
        <dbReference type="ChEBI" id="CHEBI:52333"/>
        <dbReference type="ChEBI" id="CHEBI:57287"/>
        <dbReference type="ChEBI" id="CHEBI:57387"/>
        <dbReference type="ChEBI" id="CHEBI:73990"/>
    </reaction>
    <physiologicalReaction direction="left-to-right" evidence="22">
        <dbReference type="Rhea" id="RHEA:37912"/>
    </physiologicalReaction>
</comment>
<comment type="catalytic activity">
    <reaction evidence="23">
        <text>1-octadecanoyl-2-(5Z,8Z,11Z,14Z-eicosatetraenoyl)-sn-glycerol + (9Z)-octadecenoyl-CoA = 1-octadecanoyl-2-(5Z,8Z,11Z,14Z)-eicosatetraenoyl-3-(9Z)-octadecenoyl-sn-glycerol + CoA</text>
        <dbReference type="Rhea" id="RHEA:38307"/>
        <dbReference type="ChEBI" id="CHEBI:57287"/>
        <dbReference type="ChEBI" id="CHEBI:57387"/>
        <dbReference type="ChEBI" id="CHEBI:75728"/>
        <dbReference type="ChEBI" id="CHEBI:75729"/>
    </reaction>
    <physiologicalReaction direction="left-to-right" evidence="23">
        <dbReference type="Rhea" id="RHEA:38308"/>
    </physiologicalReaction>
</comment>
<dbReference type="KEGG" id="nve:5519524"/>
<dbReference type="UniPathway" id="UPA00230"/>
<comment type="pathway">
    <text evidence="9">Lipid metabolism; glycerolipid metabolism.</text>
</comment>
<evidence type="ECO:0000313" key="33">
    <source>
        <dbReference type="Proteomes" id="UP000001593"/>
    </source>
</evidence>
<keyword evidence="11 29" id="KW-0808">Transferase</keyword>
<dbReference type="HOGENOM" id="CLU_018190_0_0_1"/>
<reference evidence="32 33" key="1">
    <citation type="journal article" date="2007" name="Science">
        <title>Sea anemone genome reveals ancestral eumetazoan gene repertoire and genomic organization.</title>
        <authorList>
            <person name="Putnam N.H."/>
            <person name="Srivastava M."/>
            <person name="Hellsten U."/>
            <person name="Dirks B."/>
            <person name="Chapman J."/>
            <person name="Salamov A."/>
            <person name="Terry A."/>
            <person name="Shapiro H."/>
            <person name="Lindquist E."/>
            <person name="Kapitonov V.V."/>
            <person name="Jurka J."/>
            <person name="Genikhovich G."/>
            <person name="Grigoriev I.V."/>
            <person name="Lucas S.M."/>
            <person name="Steele R.E."/>
            <person name="Finnerty J.R."/>
            <person name="Technau U."/>
            <person name="Martindale M.Q."/>
            <person name="Rokhsar D.S."/>
        </authorList>
    </citation>
    <scope>NUCLEOTIDE SEQUENCE [LARGE SCALE GENOMIC DNA]</scope>
    <source>
        <strain evidence="33">CH2 X CH6</strain>
    </source>
</reference>
<comment type="catalytic activity">
    <reaction evidence="2">
        <text>all-trans-retinol + an acyl-CoA = an all-trans-retinyl ester + CoA</text>
        <dbReference type="Rhea" id="RHEA:11488"/>
        <dbReference type="ChEBI" id="CHEBI:17336"/>
        <dbReference type="ChEBI" id="CHEBI:57287"/>
        <dbReference type="ChEBI" id="CHEBI:58342"/>
        <dbReference type="ChEBI" id="CHEBI:63410"/>
        <dbReference type="EC" id="2.3.1.76"/>
    </reaction>
    <physiologicalReaction direction="left-to-right" evidence="2">
        <dbReference type="Rhea" id="RHEA:11489"/>
    </physiologicalReaction>
</comment>
<dbReference type="OMA" id="RCHDYRR"/>
<comment type="catalytic activity">
    <reaction evidence="7">
        <text>all-trans-retinol + hexadecanoyl-CoA = all-trans-retinyl hexadecanoate + CoA</text>
        <dbReference type="Rhea" id="RHEA:38175"/>
        <dbReference type="ChEBI" id="CHEBI:17336"/>
        <dbReference type="ChEBI" id="CHEBI:17616"/>
        <dbReference type="ChEBI" id="CHEBI:57287"/>
        <dbReference type="ChEBI" id="CHEBI:57379"/>
    </reaction>
    <physiologicalReaction direction="left-to-right" evidence="7">
        <dbReference type="Rhea" id="RHEA:38176"/>
    </physiologicalReaction>
</comment>
<dbReference type="GO" id="GO:0004144">
    <property type="term" value="F:diacylglycerol O-acyltransferase activity"/>
    <property type="evidence" value="ECO:0000318"/>
    <property type="project" value="GO_Central"/>
</dbReference>
<keyword evidence="13 29" id="KW-0256">Endoplasmic reticulum</keyword>
<feature type="transmembrane region" description="Helical" evidence="31">
    <location>
        <begin position="393"/>
        <end position="411"/>
    </location>
</feature>
<evidence type="ECO:0000256" key="7">
    <source>
        <dbReference type="ARBA" id="ARBA00001764"/>
    </source>
</evidence>
<dbReference type="InterPro" id="IPR014371">
    <property type="entry name" value="Oat_ACAT_DAG_ARE"/>
</dbReference>
<evidence type="ECO:0000256" key="19">
    <source>
        <dbReference type="ARBA" id="ARBA00047609"/>
    </source>
</evidence>
<dbReference type="InParanoid" id="A7RML0"/>
<evidence type="ECO:0000256" key="10">
    <source>
        <dbReference type="ARBA" id="ARBA00009010"/>
    </source>
</evidence>
<comment type="catalytic activity">
    <reaction evidence="24">
        <text>an acyl-CoA + a 1,2-diacyl-sn-glycerol = a triacyl-sn-glycerol + CoA</text>
        <dbReference type="Rhea" id="RHEA:10868"/>
        <dbReference type="ChEBI" id="CHEBI:17815"/>
        <dbReference type="ChEBI" id="CHEBI:57287"/>
        <dbReference type="ChEBI" id="CHEBI:58342"/>
        <dbReference type="ChEBI" id="CHEBI:64615"/>
        <dbReference type="EC" id="2.3.1.20"/>
    </reaction>
    <physiologicalReaction direction="left-to-right" evidence="24">
        <dbReference type="Rhea" id="RHEA:10869"/>
    </physiologicalReaction>
</comment>
<evidence type="ECO:0000256" key="21">
    <source>
        <dbReference type="ARBA" id="ARBA00048096"/>
    </source>
</evidence>
<evidence type="ECO:0000256" key="3">
    <source>
        <dbReference type="ARBA" id="ARBA00000895"/>
    </source>
</evidence>
<comment type="subcellular location">
    <subcellularLocation>
        <location evidence="8 29">Endoplasmic reticulum membrane</location>
        <topology evidence="8 29">Multi-pass membrane protein</topology>
    </subcellularLocation>
</comment>
<evidence type="ECO:0000256" key="18">
    <source>
        <dbReference type="ARBA" id="ARBA00047367"/>
    </source>
</evidence>
<evidence type="ECO:0000256" key="15">
    <source>
        <dbReference type="ARBA" id="ARBA00023136"/>
    </source>
</evidence>
<evidence type="ECO:0000256" key="31">
    <source>
        <dbReference type="SAM" id="Phobius"/>
    </source>
</evidence>
<dbReference type="PIRSF" id="PIRSF000439">
    <property type="entry name" value="Oat_ACAT_DAG_ARE"/>
    <property type="match status" value="1"/>
</dbReference>
<evidence type="ECO:0000256" key="20">
    <source>
        <dbReference type="ARBA" id="ARBA00047807"/>
    </source>
</evidence>
<feature type="transmembrane region" description="Helical" evidence="31">
    <location>
        <begin position="364"/>
        <end position="381"/>
    </location>
</feature>
<evidence type="ECO:0000256" key="26">
    <source>
        <dbReference type="ARBA" id="ARBA00048907"/>
    </source>
</evidence>
<comment type="catalytic activity">
    <reaction evidence="3">
        <text>13-cis-retinol + hexadecanoyl-CoA = 13-cis-retinyl hexadecanoate + CoA</text>
        <dbReference type="Rhea" id="RHEA:55296"/>
        <dbReference type="ChEBI" id="CHEBI:45479"/>
        <dbReference type="ChEBI" id="CHEBI:57287"/>
        <dbReference type="ChEBI" id="CHEBI:57379"/>
        <dbReference type="ChEBI" id="CHEBI:138722"/>
    </reaction>
    <physiologicalReaction direction="left-to-right" evidence="3">
        <dbReference type="Rhea" id="RHEA:55297"/>
    </physiologicalReaction>
</comment>
<evidence type="ECO:0000256" key="29">
    <source>
        <dbReference type="PIRNR" id="PIRNR000439"/>
    </source>
</evidence>
<dbReference type="GO" id="GO:0019432">
    <property type="term" value="P:triglyceride biosynthetic process"/>
    <property type="evidence" value="ECO:0000318"/>
    <property type="project" value="GO_Central"/>
</dbReference>
<dbReference type="GO" id="GO:0050252">
    <property type="term" value="F:retinol O-fatty-acyltransferase activity"/>
    <property type="evidence" value="ECO:0007669"/>
    <property type="project" value="UniProtKB-EC"/>
</dbReference>
<comment type="catalytic activity">
    <reaction evidence="5">
        <text>2-(9Z-octadecenoyl)-glycerol + hexadecanoyl-CoA = 1-hexadecanoyl-2-(9Z-octadecenoyl)-sn-glycerol + CoA</text>
        <dbReference type="Rhea" id="RHEA:38071"/>
        <dbReference type="ChEBI" id="CHEBI:57287"/>
        <dbReference type="ChEBI" id="CHEBI:57379"/>
        <dbReference type="ChEBI" id="CHEBI:73990"/>
        <dbReference type="ChEBI" id="CHEBI:75466"/>
    </reaction>
    <physiologicalReaction direction="left-to-right" evidence="5">
        <dbReference type="Rhea" id="RHEA:38072"/>
    </physiologicalReaction>
</comment>
<dbReference type="AlphaFoldDB" id="A7RML0"/>
<evidence type="ECO:0000256" key="17">
    <source>
        <dbReference type="ARBA" id="ARBA00023610"/>
    </source>
</evidence>
<comment type="catalytic activity">
    <reaction evidence="4">
        <text>hexadecane-1,2-diol + 2 hexadecanoyl-CoA = 1,2-O,O-dihexadecanoyl-1,2-hexadecanediol + 2 CoA</text>
        <dbReference type="Rhea" id="RHEA:38211"/>
        <dbReference type="ChEBI" id="CHEBI:57287"/>
        <dbReference type="ChEBI" id="CHEBI:57379"/>
        <dbReference type="ChEBI" id="CHEBI:75586"/>
        <dbReference type="ChEBI" id="CHEBI:75608"/>
    </reaction>
    <physiologicalReaction direction="left-to-right" evidence="4">
        <dbReference type="Rhea" id="RHEA:38212"/>
    </physiologicalReaction>
</comment>